<sequence length="97" mass="11257">MAFSVCFLFLLRSRSTTMHPMSVESSCIMPSVQSVCYCTCVCSGSEHERWFWLGIDFHCHFTFVRLECDSTSRCFALWTRIEHNLFDVAANVPLRMC</sequence>
<organism evidence="2">
    <name type="scientific">Anopheles darlingi</name>
    <name type="common">Mosquito</name>
    <dbReference type="NCBI Taxonomy" id="43151"/>
    <lineage>
        <taxon>Eukaryota</taxon>
        <taxon>Metazoa</taxon>
        <taxon>Ecdysozoa</taxon>
        <taxon>Arthropoda</taxon>
        <taxon>Hexapoda</taxon>
        <taxon>Insecta</taxon>
        <taxon>Pterygota</taxon>
        <taxon>Neoptera</taxon>
        <taxon>Endopterygota</taxon>
        <taxon>Diptera</taxon>
        <taxon>Nematocera</taxon>
        <taxon>Culicoidea</taxon>
        <taxon>Culicidae</taxon>
        <taxon>Anophelinae</taxon>
        <taxon>Anopheles</taxon>
    </lineage>
</organism>
<accession>A0A2M4D995</accession>
<dbReference type="AlphaFoldDB" id="A0A2M4D995"/>
<feature type="signal peptide" evidence="1">
    <location>
        <begin position="1"/>
        <end position="18"/>
    </location>
</feature>
<name>A0A2M4D995_ANODA</name>
<evidence type="ECO:0000313" key="2">
    <source>
        <dbReference type="EMBL" id="MBW74061.1"/>
    </source>
</evidence>
<proteinExistence type="predicted"/>
<dbReference type="EMBL" id="GGFL01009883">
    <property type="protein sequence ID" value="MBW74061.1"/>
    <property type="molecule type" value="Transcribed_RNA"/>
</dbReference>
<keyword evidence="1" id="KW-0732">Signal</keyword>
<reference evidence="2" key="1">
    <citation type="submission" date="2018-01" db="EMBL/GenBank/DDBJ databases">
        <title>An insight into the sialome of Amazonian anophelines.</title>
        <authorList>
            <person name="Ribeiro J.M."/>
            <person name="Scarpassa V."/>
            <person name="Calvo E."/>
        </authorList>
    </citation>
    <scope>NUCLEOTIDE SEQUENCE</scope>
</reference>
<feature type="chain" id="PRO_5014960628" evidence="1">
    <location>
        <begin position="19"/>
        <end position="97"/>
    </location>
</feature>
<evidence type="ECO:0000256" key="1">
    <source>
        <dbReference type="SAM" id="SignalP"/>
    </source>
</evidence>
<protein>
    <submittedName>
        <fullName evidence="2">Putative secreted protein</fullName>
    </submittedName>
</protein>